<evidence type="ECO:0000313" key="3">
    <source>
        <dbReference type="Proteomes" id="UP001479436"/>
    </source>
</evidence>
<dbReference type="Proteomes" id="UP001479436">
    <property type="component" value="Unassembled WGS sequence"/>
</dbReference>
<feature type="signal peptide" evidence="1">
    <location>
        <begin position="1"/>
        <end position="19"/>
    </location>
</feature>
<feature type="chain" id="PRO_5045398482" evidence="1">
    <location>
        <begin position="20"/>
        <end position="123"/>
    </location>
</feature>
<dbReference type="EMBL" id="JASJQH010006884">
    <property type="protein sequence ID" value="KAK9729203.1"/>
    <property type="molecule type" value="Genomic_DNA"/>
</dbReference>
<comment type="caution">
    <text evidence="2">The sequence shown here is derived from an EMBL/GenBank/DDBJ whole genome shotgun (WGS) entry which is preliminary data.</text>
</comment>
<reference evidence="2 3" key="1">
    <citation type="submission" date="2023-04" db="EMBL/GenBank/DDBJ databases">
        <title>Genome of Basidiobolus ranarum AG-B5.</title>
        <authorList>
            <person name="Stajich J.E."/>
            <person name="Carter-House D."/>
            <person name="Gryganskyi A."/>
        </authorList>
    </citation>
    <scope>NUCLEOTIDE SEQUENCE [LARGE SCALE GENOMIC DNA]</scope>
    <source>
        <strain evidence="2 3">AG-B5</strain>
    </source>
</reference>
<evidence type="ECO:0000313" key="2">
    <source>
        <dbReference type="EMBL" id="KAK9729203.1"/>
    </source>
</evidence>
<organism evidence="2 3">
    <name type="scientific">Basidiobolus ranarum</name>
    <dbReference type="NCBI Taxonomy" id="34480"/>
    <lineage>
        <taxon>Eukaryota</taxon>
        <taxon>Fungi</taxon>
        <taxon>Fungi incertae sedis</taxon>
        <taxon>Zoopagomycota</taxon>
        <taxon>Entomophthoromycotina</taxon>
        <taxon>Basidiobolomycetes</taxon>
        <taxon>Basidiobolales</taxon>
        <taxon>Basidiobolaceae</taxon>
        <taxon>Basidiobolus</taxon>
    </lineage>
</organism>
<gene>
    <name evidence="2" type="ORF">K7432_000485</name>
</gene>
<evidence type="ECO:0000256" key="1">
    <source>
        <dbReference type="SAM" id="SignalP"/>
    </source>
</evidence>
<keyword evidence="1" id="KW-0732">Signal</keyword>
<keyword evidence="3" id="KW-1185">Reference proteome</keyword>
<name>A0ABR2WB69_9FUNG</name>
<protein>
    <submittedName>
        <fullName evidence="2">Uncharacterized protein</fullName>
    </submittedName>
</protein>
<accession>A0ABR2WB69</accession>
<sequence length="123" mass="13546">MLFPTLTVAILFSIQLTNSLPVSVYPEGPNVQTRYARINCVRPGIYCLGQATQAAPVYDETGAAPLLKQKFLTITRNHNNLNTAQAHKKKAARVKYQDGPSVELEGEQTGYKKYEHKGGSVPI</sequence>
<proteinExistence type="predicted"/>